<dbReference type="InterPro" id="IPR013320">
    <property type="entry name" value="ConA-like_dom_sf"/>
</dbReference>
<dbReference type="EMBL" id="JBHSFV010000003">
    <property type="protein sequence ID" value="MFC4633561.1"/>
    <property type="molecule type" value="Genomic_DNA"/>
</dbReference>
<proteinExistence type="predicted"/>
<keyword evidence="2" id="KW-1185">Reference proteome</keyword>
<gene>
    <name evidence="1" type="ORF">ACFO3O_06560</name>
</gene>
<reference evidence="2" key="1">
    <citation type="journal article" date="2019" name="Int. J. Syst. Evol. Microbiol.">
        <title>The Global Catalogue of Microorganisms (GCM) 10K type strain sequencing project: providing services to taxonomists for standard genome sequencing and annotation.</title>
        <authorList>
            <consortium name="The Broad Institute Genomics Platform"/>
            <consortium name="The Broad Institute Genome Sequencing Center for Infectious Disease"/>
            <person name="Wu L."/>
            <person name="Ma J."/>
        </authorList>
    </citation>
    <scope>NUCLEOTIDE SEQUENCE [LARGE SCALE GENOMIC DNA]</scope>
    <source>
        <strain evidence="2">YJ-61-S</strain>
    </source>
</reference>
<dbReference type="SUPFAM" id="SSF49899">
    <property type="entry name" value="Concanavalin A-like lectins/glucanases"/>
    <property type="match status" value="1"/>
</dbReference>
<sequence>MLSNNKITYFLILLLFLVGVSCQQEESDIITPDSQEVIDANSNLALLLLQTTSNDGSQDDILDNASCIEINLPVTVTINNELIIINTENDITLVEENIDASDTDDDIIEISFPITITLSNHSEVSVANEEELLQYAINCLGENNIPCVDFQYPISFSVFNSDFQNADVVTINHDEAMYEFMVSIGNDAAIFASLNYPVILIYDNGNTIEINSNTALEAAINNADQNCSFIPPDICFDVTDLSLCDDTNDGFIAFDLTQAVQNCSDLELYSVSYYETEADAINQINSIPNPTTYTNTIINTQTLYYRVELIVNPTIFQIFPLTLIVEDCCDNPEVLFDDLVIYMPFSSEFKDLISGYTIDNVDGNFVEDRDGNPTCAYSFVQSDSLMIPVTPTNQLVQGDAYSISVWFKMQNNNPSDIEVMFQKGTQLGDGFELKAFSLNTPYFIDIYDTSAIDFDWINQVDVSWENTDWHHLVVTVDENNTVRLYRDNLLRDILPNSEFDIGSDPLSFFTLGQGFTGHLDDLRVYKKTLNPTEINQLFTLEADCNTCL</sequence>
<name>A0ABV9HVM9_9FLAO</name>
<dbReference type="PROSITE" id="PS51257">
    <property type="entry name" value="PROKAR_LIPOPROTEIN"/>
    <property type="match status" value="1"/>
</dbReference>
<dbReference type="Pfam" id="PF13385">
    <property type="entry name" value="Laminin_G_3"/>
    <property type="match status" value="1"/>
</dbReference>
<dbReference type="RefSeq" id="WP_379977773.1">
    <property type="nucleotide sequence ID" value="NZ_JBHSFV010000003.1"/>
</dbReference>
<accession>A0ABV9HVM9</accession>
<protein>
    <submittedName>
        <fullName evidence="1">LamG domain-containing protein</fullName>
    </submittedName>
</protein>
<evidence type="ECO:0000313" key="2">
    <source>
        <dbReference type="Proteomes" id="UP001596043"/>
    </source>
</evidence>
<dbReference type="Gene3D" id="2.60.120.200">
    <property type="match status" value="1"/>
</dbReference>
<organism evidence="1 2">
    <name type="scientific">Dokdonia ponticola</name>
    <dbReference type="NCBI Taxonomy" id="2041041"/>
    <lineage>
        <taxon>Bacteria</taxon>
        <taxon>Pseudomonadati</taxon>
        <taxon>Bacteroidota</taxon>
        <taxon>Flavobacteriia</taxon>
        <taxon>Flavobacteriales</taxon>
        <taxon>Flavobacteriaceae</taxon>
        <taxon>Dokdonia</taxon>
    </lineage>
</organism>
<comment type="caution">
    <text evidence="1">The sequence shown here is derived from an EMBL/GenBank/DDBJ whole genome shotgun (WGS) entry which is preliminary data.</text>
</comment>
<dbReference type="Proteomes" id="UP001596043">
    <property type="component" value="Unassembled WGS sequence"/>
</dbReference>
<evidence type="ECO:0000313" key="1">
    <source>
        <dbReference type="EMBL" id="MFC4633561.1"/>
    </source>
</evidence>